<organism evidence="1">
    <name type="scientific">Streptomyces sp. R41</name>
    <dbReference type="NCBI Taxonomy" id="3238632"/>
    <lineage>
        <taxon>Bacteria</taxon>
        <taxon>Bacillati</taxon>
        <taxon>Actinomycetota</taxon>
        <taxon>Actinomycetes</taxon>
        <taxon>Kitasatosporales</taxon>
        <taxon>Streptomycetaceae</taxon>
        <taxon>Streptomyces</taxon>
    </lineage>
</organism>
<dbReference type="EMBL" id="CP163443">
    <property type="protein sequence ID" value="XDQ53228.1"/>
    <property type="molecule type" value="Genomic_DNA"/>
</dbReference>
<dbReference type="Pfam" id="PF04978">
    <property type="entry name" value="MST"/>
    <property type="match status" value="1"/>
</dbReference>
<dbReference type="SUPFAM" id="SSF109854">
    <property type="entry name" value="DinB/YfiT-like putative metalloenzymes"/>
    <property type="match status" value="1"/>
</dbReference>
<sequence>MTYAEEHVHPEPPVAGDETATLLGSLERQRATLAWKCGGLDTAGLTATVGASSITLGGLLKHLAHVEDDYFAGRLFDRQPSPPFDTADWDNDPEWDWHSAADDTPDQLYALWRDAVARSRTLVAQALTEGGLDRLADRRWPDGRAPSLRRILIDMIEEYARHTGHADLIRESVDGLVGEDPV</sequence>
<accession>A0AB39RHG2</accession>
<dbReference type="RefSeq" id="WP_369246490.1">
    <property type="nucleotide sequence ID" value="NZ_CP163443.1"/>
</dbReference>
<name>A0AB39RHG2_9ACTN</name>
<evidence type="ECO:0000313" key="1">
    <source>
        <dbReference type="EMBL" id="XDQ53228.1"/>
    </source>
</evidence>
<dbReference type="Gene3D" id="1.20.120.450">
    <property type="entry name" value="dinb family like domain"/>
    <property type="match status" value="1"/>
</dbReference>
<protein>
    <submittedName>
        <fullName evidence="1">DinB family protein</fullName>
    </submittedName>
</protein>
<gene>
    <name evidence="1" type="ORF">AB5J53_16935</name>
</gene>
<dbReference type="AlphaFoldDB" id="A0AB39RHG2"/>
<dbReference type="InterPro" id="IPR007061">
    <property type="entry name" value="MST-like"/>
</dbReference>
<reference evidence="1" key="1">
    <citation type="submission" date="2024-07" db="EMBL/GenBank/DDBJ databases">
        <authorList>
            <person name="Yu S.T."/>
        </authorList>
    </citation>
    <scope>NUCLEOTIDE SEQUENCE</scope>
    <source>
        <strain evidence="1">R41</strain>
    </source>
</reference>
<dbReference type="InterPro" id="IPR034660">
    <property type="entry name" value="DinB/YfiT-like"/>
</dbReference>
<proteinExistence type="predicted"/>